<evidence type="ECO:0000313" key="3">
    <source>
        <dbReference type="EMBL" id="UYV62002.1"/>
    </source>
</evidence>
<protein>
    <recommendedName>
        <fullName evidence="2">HTH psq-type domain-containing protein</fullName>
    </recommendedName>
</protein>
<dbReference type="SUPFAM" id="SSF46689">
    <property type="entry name" value="Homeodomain-like"/>
    <property type="match status" value="1"/>
</dbReference>
<sequence length="141" mass="16118">MSPLPSGFLQPILPANYPFKRVGIDFVGLLPTTKTVIKMDSGFDRLAYKINRDRSFYRCHSNRIPQPHRSLKICTLALLIELIILKKMCDNNKKQKRSAISLETKIIILDCLAKGERSTAIGKRYNLGESTIRAIKKMKRQ</sequence>
<dbReference type="Gene3D" id="1.10.10.60">
    <property type="entry name" value="Homeodomain-like"/>
    <property type="match status" value="1"/>
</dbReference>
<keyword evidence="4" id="KW-1185">Reference proteome</keyword>
<dbReference type="Proteomes" id="UP001235939">
    <property type="component" value="Chromosome 01"/>
</dbReference>
<comment type="subcellular location">
    <subcellularLocation>
        <location evidence="1">Nucleus</location>
    </subcellularLocation>
</comment>
<feature type="domain" description="HTH psq-type" evidence="2">
    <location>
        <begin position="94"/>
        <end position="141"/>
    </location>
</feature>
<dbReference type="Pfam" id="PF04218">
    <property type="entry name" value="CENP-B_N"/>
    <property type="match status" value="1"/>
</dbReference>
<evidence type="ECO:0000256" key="1">
    <source>
        <dbReference type="ARBA" id="ARBA00004123"/>
    </source>
</evidence>
<accession>A0ABY6K037</accession>
<dbReference type="EMBL" id="CP092863">
    <property type="protein sequence ID" value="UYV62002.1"/>
    <property type="molecule type" value="Genomic_DNA"/>
</dbReference>
<evidence type="ECO:0000259" key="2">
    <source>
        <dbReference type="Pfam" id="PF04218"/>
    </source>
</evidence>
<dbReference type="InterPro" id="IPR007889">
    <property type="entry name" value="HTH_Psq"/>
</dbReference>
<name>A0ABY6K037_9ARAC</name>
<evidence type="ECO:0000313" key="4">
    <source>
        <dbReference type="Proteomes" id="UP001235939"/>
    </source>
</evidence>
<reference evidence="3 4" key="1">
    <citation type="submission" date="2022-01" db="EMBL/GenBank/DDBJ databases">
        <title>A chromosomal length assembly of Cordylochernes scorpioides.</title>
        <authorList>
            <person name="Zeh D."/>
            <person name="Zeh J."/>
        </authorList>
    </citation>
    <scope>NUCLEOTIDE SEQUENCE [LARGE SCALE GENOMIC DNA]</scope>
    <source>
        <strain evidence="3">IN4F17</strain>
        <tissue evidence="3">Whole Body</tissue>
    </source>
</reference>
<gene>
    <name evidence="3" type="ORF">LAZ67_1007439</name>
</gene>
<organism evidence="3 4">
    <name type="scientific">Cordylochernes scorpioides</name>
    <dbReference type="NCBI Taxonomy" id="51811"/>
    <lineage>
        <taxon>Eukaryota</taxon>
        <taxon>Metazoa</taxon>
        <taxon>Ecdysozoa</taxon>
        <taxon>Arthropoda</taxon>
        <taxon>Chelicerata</taxon>
        <taxon>Arachnida</taxon>
        <taxon>Pseudoscorpiones</taxon>
        <taxon>Cheliferoidea</taxon>
        <taxon>Chernetidae</taxon>
        <taxon>Cordylochernes</taxon>
    </lineage>
</organism>
<proteinExistence type="predicted"/>
<dbReference type="InterPro" id="IPR009057">
    <property type="entry name" value="Homeodomain-like_sf"/>
</dbReference>